<accession>A0A6N3EMB4</accession>
<dbReference type="NCBIfam" id="TIGR04076">
    <property type="entry name" value="TIGR04076 family protein"/>
    <property type="match status" value="1"/>
</dbReference>
<protein>
    <recommendedName>
        <fullName evidence="2">TIGR04076 family protein</fullName>
    </recommendedName>
</protein>
<dbReference type="EMBL" id="CACRUT010000016">
    <property type="protein sequence ID" value="VYU40439.1"/>
    <property type="molecule type" value="Genomic_DNA"/>
</dbReference>
<proteinExistence type="predicted"/>
<reference evidence="1" key="1">
    <citation type="submission" date="2019-11" db="EMBL/GenBank/DDBJ databases">
        <authorList>
            <person name="Feng L."/>
        </authorList>
    </citation>
    <scope>NUCLEOTIDE SEQUENCE</scope>
    <source>
        <strain evidence="1">PclaraLFYP37</strain>
    </source>
</reference>
<dbReference type="AlphaFoldDB" id="A0A6N3EMB4"/>
<evidence type="ECO:0000313" key="1">
    <source>
        <dbReference type="EMBL" id="VYU40439.1"/>
    </source>
</evidence>
<name>A0A6N3EMB4_9BACT</name>
<sequence>MKKVKITVLRKMFNEDLAKEYGAAGLRPCPMLREGQVFYADYAKPDGFCDEAWKAIYQYVFALAHGATKEPFYYGDWISKPGMAICSCNDGLRPVIFKLEATDKESQIDYIPVQDQ</sequence>
<evidence type="ECO:0008006" key="2">
    <source>
        <dbReference type="Google" id="ProtNLM"/>
    </source>
</evidence>
<gene>
    <name evidence="1" type="ORF">PCLFYP37_02771</name>
</gene>
<dbReference type="RefSeq" id="WP_412442944.1">
    <property type="nucleotide sequence ID" value="NZ_CACRUT010000016.1"/>
</dbReference>
<organism evidence="1">
    <name type="scientific">Paraprevotella clara</name>
    <dbReference type="NCBI Taxonomy" id="454154"/>
    <lineage>
        <taxon>Bacteria</taxon>
        <taxon>Pseudomonadati</taxon>
        <taxon>Bacteroidota</taxon>
        <taxon>Bacteroidia</taxon>
        <taxon>Bacteroidales</taxon>
        <taxon>Prevotellaceae</taxon>
        <taxon>Paraprevotella</taxon>
    </lineage>
</organism>
<dbReference type="InterPro" id="IPR023811">
    <property type="entry name" value="CHP04076"/>
</dbReference>